<dbReference type="GO" id="GO:0003924">
    <property type="term" value="F:GTPase activity"/>
    <property type="evidence" value="ECO:0007669"/>
    <property type="project" value="InterPro"/>
</dbReference>
<organism evidence="6 7">
    <name type="scientific">Serendipita indica (strain DSM 11827)</name>
    <name type="common">Root endophyte fungus</name>
    <name type="synonym">Piriformospora indica</name>
    <dbReference type="NCBI Taxonomy" id="1109443"/>
    <lineage>
        <taxon>Eukaryota</taxon>
        <taxon>Fungi</taxon>
        <taxon>Dikarya</taxon>
        <taxon>Basidiomycota</taxon>
        <taxon>Agaricomycotina</taxon>
        <taxon>Agaricomycetes</taxon>
        <taxon>Sebacinales</taxon>
        <taxon>Serendipitaceae</taxon>
        <taxon>Serendipita</taxon>
    </lineage>
</organism>
<dbReference type="EMBL" id="CAFZ01000267">
    <property type="protein sequence ID" value="CCA73965.1"/>
    <property type="molecule type" value="Genomic_DNA"/>
</dbReference>
<dbReference type="CDD" id="cd08771">
    <property type="entry name" value="DLP_1"/>
    <property type="match status" value="1"/>
</dbReference>
<sequence>MSDMSYSDSDGDSSWSAVGLSDPKNGQYRDRRALLDTVNQLHSCGLNKRLDLPQIAVVGSQSVGKSSLIEAMSGITLPRSSGTCTRCPIECRLSKVDAPWKCEVFVRFEDARGEIRFGEPISDHTLVEDRIRRAQIAVLNPSSDPLSFLESTSLENNELSFSDNIVSVRISGAEVDDLSFVDLPGIIAAVRAGGNESDVDQVKNLVRKVIARDSCLILLVVSCDTDLENQGARSLAKQVDPNGRRTIPVLTKPDRIERGTHAGWMKLLENREERFRHPWHCVKQPNQMQLESGISHREARKSENDFFANTEPWSTLDVEIRSRLGTSALTEALGTILFDLICKTLPGIIHEVEKRLRETKDALSKLPQKIEGNPVSIVMQLLEDFKKDVSSLIDGNADAGANGLIQSFRCAKDRFRQEIFDQAPNFKPYGRSKTATRVVHDHVDASIENAEDTEPLEPTRRKDQGRVFYLEDVRKMANEAMTRELPQNFPYAIKIFYIKQSTSEWKTPMENLFKSAETMFEDKVRGLVHHHFSRFSAGSFNTEMMRLVRAHLRACSERTHQRIHEMLKLEQEEPFTVNEHYLSDYKVKYKARYERMCNPEPISSSIPASHPTPPATVVASDWASRSSATSRMHLTQAITSLTAAGLPTLTEDELVKRVRASPVSTPEGLVEIMAEVRAYYQVAFKRFVDYISMIIDYELLKQFSRTLHVAIATGIKIGEDGFKERCISLLVDDPTIVRKRDGLMQDLEVFSTAYINLQSVVTTSTMDYEDEEMEGMSS</sequence>
<feature type="region of interest" description="Disordered" evidence="3">
    <location>
        <begin position="1"/>
        <end position="22"/>
    </location>
</feature>
<dbReference type="GO" id="GO:0031623">
    <property type="term" value="P:receptor internalization"/>
    <property type="evidence" value="ECO:0007669"/>
    <property type="project" value="TreeGrafter"/>
</dbReference>
<dbReference type="Pfam" id="PF01031">
    <property type="entry name" value="Dynamin_M"/>
    <property type="match status" value="1"/>
</dbReference>
<dbReference type="Gene3D" id="1.20.120.1240">
    <property type="entry name" value="Dynamin, middle domain"/>
    <property type="match status" value="1"/>
</dbReference>
<comment type="caution">
    <text evidence="6">The sequence shown here is derived from an EMBL/GenBank/DDBJ whole genome shotgun (WGS) entry which is preliminary data.</text>
</comment>
<evidence type="ECO:0000256" key="1">
    <source>
        <dbReference type="ARBA" id="ARBA00022741"/>
    </source>
</evidence>
<reference evidence="6 7" key="1">
    <citation type="journal article" date="2011" name="PLoS Pathog.">
        <title>Endophytic Life Strategies Decoded by Genome and Transcriptome Analyses of the Mutualistic Root Symbiont Piriformospora indica.</title>
        <authorList>
            <person name="Zuccaro A."/>
            <person name="Lahrmann U."/>
            <person name="Guldener U."/>
            <person name="Langen G."/>
            <person name="Pfiffi S."/>
            <person name="Biedenkopf D."/>
            <person name="Wong P."/>
            <person name="Samans B."/>
            <person name="Grimm C."/>
            <person name="Basiewicz M."/>
            <person name="Murat C."/>
            <person name="Martin F."/>
            <person name="Kogel K.H."/>
        </authorList>
    </citation>
    <scope>NUCLEOTIDE SEQUENCE [LARGE SCALE GENOMIC DNA]</scope>
    <source>
        <strain evidence="6 7">DSM 11827</strain>
    </source>
</reference>
<evidence type="ECO:0000313" key="7">
    <source>
        <dbReference type="Proteomes" id="UP000007148"/>
    </source>
</evidence>
<dbReference type="HOGENOM" id="CLU_008964_4_1_1"/>
<feature type="domain" description="Dynamin-type G" evidence="5">
    <location>
        <begin position="49"/>
        <end position="346"/>
    </location>
</feature>
<dbReference type="GO" id="GO:0005525">
    <property type="term" value="F:GTP binding"/>
    <property type="evidence" value="ECO:0007669"/>
    <property type="project" value="InterPro"/>
</dbReference>
<dbReference type="PRINTS" id="PR00195">
    <property type="entry name" value="DYNAMIN"/>
</dbReference>
<dbReference type="InterPro" id="IPR022812">
    <property type="entry name" value="Dynamin"/>
</dbReference>
<dbReference type="InParanoid" id="G4TRM4"/>
<dbReference type="PANTHER" id="PTHR11566:SF131">
    <property type="entry name" value="GTPASE, PUTATIVE (AFU_ORTHOLOGUE AFUA_6G07630)-RELATED"/>
    <property type="match status" value="1"/>
</dbReference>
<keyword evidence="1" id="KW-0547">Nucleotide-binding</keyword>
<keyword evidence="7" id="KW-1185">Reference proteome</keyword>
<dbReference type="PANTHER" id="PTHR11566">
    <property type="entry name" value="DYNAMIN"/>
    <property type="match status" value="1"/>
</dbReference>
<evidence type="ECO:0000313" key="6">
    <source>
        <dbReference type="EMBL" id="CCA73965.1"/>
    </source>
</evidence>
<dbReference type="InterPro" id="IPR020850">
    <property type="entry name" value="GED_dom"/>
</dbReference>
<dbReference type="OMA" id="MVERYMA"/>
<dbReference type="Pfam" id="PF00350">
    <property type="entry name" value="Dynamin_N"/>
    <property type="match status" value="1"/>
</dbReference>
<keyword evidence="2" id="KW-0342">GTP-binding</keyword>
<dbReference type="Pfam" id="PF02212">
    <property type="entry name" value="GED"/>
    <property type="match status" value="1"/>
</dbReference>
<feature type="compositionally biased region" description="Low complexity" evidence="3">
    <location>
        <begin position="1"/>
        <end position="16"/>
    </location>
</feature>
<dbReference type="GO" id="GO:0005737">
    <property type="term" value="C:cytoplasm"/>
    <property type="evidence" value="ECO:0007669"/>
    <property type="project" value="TreeGrafter"/>
</dbReference>
<name>G4TRM4_SERID</name>
<dbReference type="STRING" id="1109443.G4TRM4"/>
<evidence type="ECO:0000256" key="3">
    <source>
        <dbReference type="SAM" id="MobiDB-lite"/>
    </source>
</evidence>
<feature type="domain" description="GED" evidence="4">
    <location>
        <begin position="669"/>
        <end position="765"/>
    </location>
</feature>
<evidence type="ECO:0000256" key="2">
    <source>
        <dbReference type="ARBA" id="ARBA00023134"/>
    </source>
</evidence>
<dbReference type="PROSITE" id="PS51388">
    <property type="entry name" value="GED"/>
    <property type="match status" value="1"/>
</dbReference>
<dbReference type="InterPro" id="IPR000375">
    <property type="entry name" value="Dynamin_stalk"/>
</dbReference>
<dbReference type="InterPro" id="IPR003130">
    <property type="entry name" value="GED"/>
</dbReference>
<dbReference type="InterPro" id="IPR045063">
    <property type="entry name" value="Dynamin_N"/>
</dbReference>
<proteinExistence type="predicted"/>
<dbReference type="OrthoDB" id="5061070at2759"/>
<dbReference type="GO" id="GO:0005886">
    <property type="term" value="C:plasma membrane"/>
    <property type="evidence" value="ECO:0007669"/>
    <property type="project" value="TreeGrafter"/>
</dbReference>
<dbReference type="eggNOG" id="KOG0446">
    <property type="taxonomic scope" value="Eukaryota"/>
</dbReference>
<dbReference type="GO" id="GO:0005874">
    <property type="term" value="C:microtubule"/>
    <property type="evidence" value="ECO:0007669"/>
    <property type="project" value="TreeGrafter"/>
</dbReference>
<dbReference type="Proteomes" id="UP000007148">
    <property type="component" value="Unassembled WGS sequence"/>
</dbReference>
<dbReference type="InterPro" id="IPR027417">
    <property type="entry name" value="P-loop_NTPase"/>
</dbReference>
<dbReference type="InterPro" id="IPR001401">
    <property type="entry name" value="Dynamin_GTPase"/>
</dbReference>
<evidence type="ECO:0000259" key="5">
    <source>
        <dbReference type="PROSITE" id="PS51718"/>
    </source>
</evidence>
<gene>
    <name evidence="6" type="ORF">PIIN_07919</name>
</gene>
<evidence type="ECO:0000259" key="4">
    <source>
        <dbReference type="PROSITE" id="PS51388"/>
    </source>
</evidence>
<dbReference type="AlphaFoldDB" id="G4TRM4"/>
<accession>G4TRM4</accession>
<dbReference type="SUPFAM" id="SSF52540">
    <property type="entry name" value="P-loop containing nucleoside triphosphate hydrolases"/>
    <property type="match status" value="1"/>
</dbReference>
<dbReference type="PROSITE" id="PS51718">
    <property type="entry name" value="G_DYNAMIN_2"/>
    <property type="match status" value="1"/>
</dbReference>
<dbReference type="InterPro" id="IPR030381">
    <property type="entry name" value="G_DYNAMIN_dom"/>
</dbReference>
<dbReference type="GO" id="GO:0008017">
    <property type="term" value="F:microtubule binding"/>
    <property type="evidence" value="ECO:0007669"/>
    <property type="project" value="TreeGrafter"/>
</dbReference>
<protein>
    <submittedName>
        <fullName evidence="6">Uncharacterized protein</fullName>
    </submittedName>
</protein>
<dbReference type="Gene3D" id="3.40.50.300">
    <property type="entry name" value="P-loop containing nucleotide triphosphate hydrolases"/>
    <property type="match status" value="1"/>
</dbReference>
<dbReference type="SMART" id="SM00053">
    <property type="entry name" value="DYNc"/>
    <property type="match status" value="1"/>
</dbReference>